<evidence type="ECO:0000313" key="1">
    <source>
        <dbReference type="EMBL" id="KAG6750903.1"/>
    </source>
</evidence>
<dbReference type="EMBL" id="JAAWWB010000026">
    <property type="protein sequence ID" value="KAG6750903.1"/>
    <property type="molecule type" value="Genomic_DNA"/>
</dbReference>
<dbReference type="Proteomes" id="UP000886885">
    <property type="component" value="Chromosome 13D"/>
</dbReference>
<sequence length="135" mass="15257">MLARTTLIELLLCRMSDFKPANAFTQQPATLGGCRYILVVVVDSVVLAATFIRLKHAFYNISKFLYQVGWELVQGDSDMECSNPFIEVAPDKEKLEDAIGYGIKEGDIPLNLYVNAIYMNSFIQLDIVSWCLRIL</sequence>
<name>A0A8X7YLX4_POPTO</name>
<reference evidence="1" key="1">
    <citation type="journal article" date="2020" name="bioRxiv">
        <title>Hybrid origin of Populus tomentosa Carr. identified through genome sequencing and phylogenomic analysis.</title>
        <authorList>
            <person name="An X."/>
            <person name="Gao K."/>
            <person name="Chen Z."/>
            <person name="Li J."/>
            <person name="Yang X."/>
            <person name="Yang X."/>
            <person name="Zhou J."/>
            <person name="Guo T."/>
            <person name="Zhao T."/>
            <person name="Huang S."/>
            <person name="Miao D."/>
            <person name="Khan W.U."/>
            <person name="Rao P."/>
            <person name="Ye M."/>
            <person name="Lei B."/>
            <person name="Liao W."/>
            <person name="Wang J."/>
            <person name="Ji L."/>
            <person name="Li Y."/>
            <person name="Guo B."/>
            <person name="Mustafa N.S."/>
            <person name="Li S."/>
            <person name="Yun Q."/>
            <person name="Keller S.R."/>
            <person name="Mao J."/>
            <person name="Zhang R."/>
            <person name="Strauss S.H."/>
        </authorList>
    </citation>
    <scope>NUCLEOTIDE SEQUENCE</scope>
    <source>
        <strain evidence="1">GM15</strain>
        <tissue evidence="1">Leaf</tissue>
    </source>
</reference>
<dbReference type="AlphaFoldDB" id="A0A8X7YLX4"/>
<comment type="caution">
    <text evidence="1">The sequence shown here is derived from an EMBL/GenBank/DDBJ whole genome shotgun (WGS) entry which is preliminary data.</text>
</comment>
<accession>A0A8X7YLX4</accession>
<dbReference type="PROSITE" id="PS51257">
    <property type="entry name" value="PROKAR_LIPOPROTEIN"/>
    <property type="match status" value="1"/>
</dbReference>
<protein>
    <submittedName>
        <fullName evidence="1">Uncharacterized protein</fullName>
    </submittedName>
</protein>
<gene>
    <name evidence="1" type="ORF">POTOM_045418</name>
</gene>
<keyword evidence="2" id="KW-1185">Reference proteome</keyword>
<proteinExistence type="predicted"/>
<organism evidence="1 2">
    <name type="scientific">Populus tomentosa</name>
    <name type="common">Chinese white poplar</name>
    <dbReference type="NCBI Taxonomy" id="118781"/>
    <lineage>
        <taxon>Eukaryota</taxon>
        <taxon>Viridiplantae</taxon>
        <taxon>Streptophyta</taxon>
        <taxon>Embryophyta</taxon>
        <taxon>Tracheophyta</taxon>
        <taxon>Spermatophyta</taxon>
        <taxon>Magnoliopsida</taxon>
        <taxon>eudicotyledons</taxon>
        <taxon>Gunneridae</taxon>
        <taxon>Pentapetalae</taxon>
        <taxon>rosids</taxon>
        <taxon>fabids</taxon>
        <taxon>Malpighiales</taxon>
        <taxon>Salicaceae</taxon>
        <taxon>Saliceae</taxon>
        <taxon>Populus</taxon>
    </lineage>
</organism>
<evidence type="ECO:0000313" key="2">
    <source>
        <dbReference type="Proteomes" id="UP000886885"/>
    </source>
</evidence>